<sequence>MAKKAVKKIETASVPKVLKVGVAAGVPPEEKRTYTYDDRSYRSDVLIPAYACIFFACVAIHCVVIGFFAPIAILALVVCAYTLLNTFVAHAYPRVIELDATSISFESFGQKKVFALDKLEQCSLRSAGNSGHLYLRIAEKNDAGSGRGTHARYFIDTEDSVDQDGNPAMELKDFLLATEERVDPENIRVIARKQGR</sequence>
<keyword evidence="1" id="KW-1133">Transmembrane helix</keyword>
<organism evidence="2 3">
    <name type="scientific">Collinsella acetigenes</name>
    <dbReference type="NCBI Taxonomy" id="2713419"/>
    <lineage>
        <taxon>Bacteria</taxon>
        <taxon>Bacillati</taxon>
        <taxon>Actinomycetota</taxon>
        <taxon>Coriobacteriia</taxon>
        <taxon>Coriobacteriales</taxon>
        <taxon>Coriobacteriaceae</taxon>
        <taxon>Collinsella</taxon>
    </lineage>
</organism>
<reference evidence="2 3" key="1">
    <citation type="submission" date="2020-04" db="EMBL/GenBank/DDBJ databases">
        <title>Collinsella sp. KGMB02528 nov., an anaerobic actinobacterium isolated from human feces.</title>
        <authorList>
            <person name="Han K.-I."/>
            <person name="Eom M.K."/>
            <person name="Kim J.-S."/>
            <person name="Lee K.C."/>
            <person name="Suh M.K."/>
            <person name="Park S.-H."/>
            <person name="Lee J.H."/>
            <person name="Kang S.W."/>
            <person name="Park J.-E."/>
            <person name="Oh B.S."/>
            <person name="Yu S.Y."/>
            <person name="Choi S.-H."/>
            <person name="Lee D.H."/>
            <person name="Yoon H."/>
            <person name="Kim B.-Y."/>
            <person name="Lee J.H."/>
            <person name="Lee J.-S."/>
        </authorList>
    </citation>
    <scope>NUCLEOTIDE SEQUENCE [LARGE SCALE GENOMIC DNA]</scope>
    <source>
        <strain evidence="2 3">KGMB02528</strain>
    </source>
</reference>
<evidence type="ECO:0000313" key="2">
    <source>
        <dbReference type="EMBL" id="NMF54898.1"/>
    </source>
</evidence>
<comment type="caution">
    <text evidence="2">The sequence shown here is derived from an EMBL/GenBank/DDBJ whole genome shotgun (WGS) entry which is preliminary data.</text>
</comment>
<keyword evidence="1" id="KW-0812">Transmembrane</keyword>
<gene>
    <name evidence="2" type="ORF">HF320_00910</name>
</gene>
<evidence type="ECO:0000256" key="1">
    <source>
        <dbReference type="SAM" id="Phobius"/>
    </source>
</evidence>
<dbReference type="EMBL" id="JABBCP010000001">
    <property type="protein sequence ID" value="NMF54898.1"/>
    <property type="molecule type" value="Genomic_DNA"/>
</dbReference>
<dbReference type="RefSeq" id="WP_169276670.1">
    <property type="nucleotide sequence ID" value="NZ_JABBCP010000001.1"/>
</dbReference>
<keyword evidence="3" id="KW-1185">Reference proteome</keyword>
<name>A0A7X9UAP7_9ACTN</name>
<dbReference type="Proteomes" id="UP000546970">
    <property type="component" value="Unassembled WGS sequence"/>
</dbReference>
<evidence type="ECO:0000313" key="3">
    <source>
        <dbReference type="Proteomes" id="UP000546970"/>
    </source>
</evidence>
<proteinExistence type="predicted"/>
<keyword evidence="1" id="KW-0472">Membrane</keyword>
<protein>
    <submittedName>
        <fullName evidence="2">Uncharacterized protein</fullName>
    </submittedName>
</protein>
<accession>A0A7X9UAP7</accession>
<feature type="transmembrane region" description="Helical" evidence="1">
    <location>
        <begin position="45"/>
        <end position="67"/>
    </location>
</feature>
<dbReference type="AlphaFoldDB" id="A0A7X9UAP7"/>
<feature type="transmembrane region" description="Helical" evidence="1">
    <location>
        <begin position="73"/>
        <end position="92"/>
    </location>
</feature>